<reference evidence="3" key="1">
    <citation type="submission" date="2020-05" db="EMBL/GenBank/DDBJ databases">
        <title>Mycena genomes resolve the evolution of fungal bioluminescence.</title>
        <authorList>
            <person name="Tsai I.J."/>
        </authorList>
    </citation>
    <scope>NUCLEOTIDE SEQUENCE</scope>
    <source>
        <strain evidence="3">CCC161011</strain>
    </source>
</reference>
<dbReference type="GO" id="GO:0008270">
    <property type="term" value="F:zinc ion binding"/>
    <property type="evidence" value="ECO:0007669"/>
    <property type="project" value="InterPro"/>
</dbReference>
<dbReference type="PROSITE" id="PS00463">
    <property type="entry name" value="ZN2_CY6_FUNGAL_1"/>
    <property type="match status" value="1"/>
</dbReference>
<dbReference type="SUPFAM" id="SSF57701">
    <property type="entry name" value="Zn2/Cys6 DNA-binding domain"/>
    <property type="match status" value="1"/>
</dbReference>
<dbReference type="CDD" id="cd00067">
    <property type="entry name" value="GAL4"/>
    <property type="match status" value="1"/>
</dbReference>
<dbReference type="AlphaFoldDB" id="A0A8H6XL01"/>
<name>A0A8H6XL01_9AGAR</name>
<dbReference type="Gene3D" id="4.10.240.10">
    <property type="entry name" value="Zn(2)-C6 fungal-type DNA-binding domain"/>
    <property type="match status" value="1"/>
</dbReference>
<organism evidence="3 4">
    <name type="scientific">Mycena venus</name>
    <dbReference type="NCBI Taxonomy" id="2733690"/>
    <lineage>
        <taxon>Eukaryota</taxon>
        <taxon>Fungi</taxon>
        <taxon>Dikarya</taxon>
        <taxon>Basidiomycota</taxon>
        <taxon>Agaricomycotina</taxon>
        <taxon>Agaricomycetes</taxon>
        <taxon>Agaricomycetidae</taxon>
        <taxon>Agaricales</taxon>
        <taxon>Marasmiineae</taxon>
        <taxon>Mycenaceae</taxon>
        <taxon>Mycena</taxon>
    </lineage>
</organism>
<feature type="domain" description="Zn(2)-C6 fungal-type" evidence="2">
    <location>
        <begin position="278"/>
        <end position="313"/>
    </location>
</feature>
<dbReference type="OrthoDB" id="39175at2759"/>
<sequence>MFSTEFSSDFDQDTSNNVDLGNSQGDFLMANADLLNRGRGLDVAINYPHTDTRSFSHSPQCTYRLNFEDGFGHGHENSEPKFSHNSPDVYGAYQDPYLTQESDSNHLDYSNIAFAADPAAAEHVDQGVFAHSHDINETAPFAFGPRLGNFSAQSSPGYIQHELPEIAHQRPVHVRNLSSDYLYVQRHRNVSPLPQYHPSLHVSPVHHPAENTWDTHRTSSALNNLYPMPIPLRPPSLTAVFNAFGHYPPPTGVTRRVPQMFKLSTGRKKHVDKKQPMACFFCRERKIGCQRPPEDEPDQTCNQCARRDRVCEYPTESRRGQHNRMRCLEKKSTKTDQDGPSGHGSYQPTDASGSPADGEGVDRETLQ</sequence>
<evidence type="ECO:0000313" key="4">
    <source>
        <dbReference type="Proteomes" id="UP000620124"/>
    </source>
</evidence>
<dbReference type="SMART" id="SM00066">
    <property type="entry name" value="GAL4"/>
    <property type="match status" value="1"/>
</dbReference>
<accession>A0A8H6XL01</accession>
<proteinExistence type="predicted"/>
<dbReference type="PROSITE" id="PS50048">
    <property type="entry name" value="ZN2_CY6_FUNGAL_2"/>
    <property type="match status" value="1"/>
</dbReference>
<evidence type="ECO:0000313" key="3">
    <source>
        <dbReference type="EMBL" id="KAF7342382.1"/>
    </source>
</evidence>
<evidence type="ECO:0000259" key="2">
    <source>
        <dbReference type="PROSITE" id="PS50048"/>
    </source>
</evidence>
<dbReference type="Proteomes" id="UP000620124">
    <property type="component" value="Unassembled WGS sequence"/>
</dbReference>
<feature type="region of interest" description="Disordered" evidence="1">
    <location>
        <begin position="314"/>
        <end position="367"/>
    </location>
</feature>
<comment type="caution">
    <text evidence="3">The sequence shown here is derived from an EMBL/GenBank/DDBJ whole genome shotgun (WGS) entry which is preliminary data.</text>
</comment>
<dbReference type="GO" id="GO:0000981">
    <property type="term" value="F:DNA-binding transcription factor activity, RNA polymerase II-specific"/>
    <property type="evidence" value="ECO:0007669"/>
    <property type="project" value="InterPro"/>
</dbReference>
<keyword evidence="4" id="KW-1185">Reference proteome</keyword>
<protein>
    <recommendedName>
        <fullName evidence="2">Zn(2)-C6 fungal-type domain-containing protein</fullName>
    </recommendedName>
</protein>
<feature type="compositionally biased region" description="Basic and acidic residues" evidence="1">
    <location>
        <begin position="326"/>
        <end position="337"/>
    </location>
</feature>
<dbReference type="InterPro" id="IPR036864">
    <property type="entry name" value="Zn2-C6_fun-type_DNA-bd_sf"/>
</dbReference>
<evidence type="ECO:0000256" key="1">
    <source>
        <dbReference type="SAM" id="MobiDB-lite"/>
    </source>
</evidence>
<dbReference type="EMBL" id="JACAZI010000017">
    <property type="protein sequence ID" value="KAF7342382.1"/>
    <property type="molecule type" value="Genomic_DNA"/>
</dbReference>
<gene>
    <name evidence="3" type="ORF">MVEN_01827100</name>
</gene>
<dbReference type="InterPro" id="IPR001138">
    <property type="entry name" value="Zn2Cys6_DnaBD"/>
</dbReference>